<evidence type="ECO:0000256" key="2">
    <source>
        <dbReference type="ARBA" id="ARBA00022801"/>
    </source>
</evidence>
<evidence type="ECO:0000313" key="6">
    <source>
        <dbReference type="Proteomes" id="UP001362999"/>
    </source>
</evidence>
<dbReference type="PROSITE" id="PS00941">
    <property type="entry name" value="CARBOXYLESTERASE_B_2"/>
    <property type="match status" value="1"/>
</dbReference>
<comment type="caution">
    <text evidence="5">The sequence shown here is derived from an EMBL/GenBank/DDBJ whole genome shotgun (WGS) entry which is preliminary data.</text>
</comment>
<evidence type="ECO:0000256" key="1">
    <source>
        <dbReference type="ARBA" id="ARBA00005964"/>
    </source>
</evidence>
<gene>
    <name evidence="5" type="ORF">R3P38DRAFT_1625550</name>
</gene>
<feature type="chain" id="PRO_5043085522" description="Carboxylic ester hydrolase" evidence="3">
    <location>
        <begin position="19"/>
        <end position="558"/>
    </location>
</feature>
<dbReference type="InterPro" id="IPR019819">
    <property type="entry name" value="Carboxylesterase_B_CS"/>
</dbReference>
<dbReference type="SUPFAM" id="SSF53474">
    <property type="entry name" value="alpha/beta-Hydrolases"/>
    <property type="match status" value="1"/>
</dbReference>
<dbReference type="Pfam" id="PF00135">
    <property type="entry name" value="COesterase"/>
    <property type="match status" value="1"/>
</dbReference>
<dbReference type="InterPro" id="IPR050309">
    <property type="entry name" value="Type-B_Carboxylest/Lipase"/>
</dbReference>
<feature type="domain" description="Carboxylesterase type B" evidence="4">
    <location>
        <begin position="21"/>
        <end position="530"/>
    </location>
</feature>
<protein>
    <recommendedName>
        <fullName evidence="3">Carboxylic ester hydrolase</fullName>
        <ecNumber evidence="3">3.1.1.-</ecNumber>
    </recommendedName>
</protein>
<dbReference type="AlphaFoldDB" id="A0AAW0AG61"/>
<proteinExistence type="inferred from homology"/>
<evidence type="ECO:0000256" key="3">
    <source>
        <dbReference type="RuleBase" id="RU361235"/>
    </source>
</evidence>
<feature type="signal peptide" evidence="3">
    <location>
        <begin position="1"/>
        <end position="18"/>
    </location>
</feature>
<dbReference type="Proteomes" id="UP001362999">
    <property type="component" value="Unassembled WGS sequence"/>
</dbReference>
<organism evidence="5 6">
    <name type="scientific">Favolaschia claudopus</name>
    <dbReference type="NCBI Taxonomy" id="2862362"/>
    <lineage>
        <taxon>Eukaryota</taxon>
        <taxon>Fungi</taxon>
        <taxon>Dikarya</taxon>
        <taxon>Basidiomycota</taxon>
        <taxon>Agaricomycotina</taxon>
        <taxon>Agaricomycetes</taxon>
        <taxon>Agaricomycetidae</taxon>
        <taxon>Agaricales</taxon>
        <taxon>Marasmiineae</taxon>
        <taxon>Mycenaceae</taxon>
        <taxon>Favolaschia</taxon>
    </lineage>
</organism>
<dbReference type="GO" id="GO:0016787">
    <property type="term" value="F:hydrolase activity"/>
    <property type="evidence" value="ECO:0007669"/>
    <property type="project" value="UniProtKB-KW"/>
</dbReference>
<dbReference type="InterPro" id="IPR019826">
    <property type="entry name" value="Carboxylesterase_B_AS"/>
</dbReference>
<comment type="similarity">
    <text evidence="1 3">Belongs to the type-B carboxylesterase/lipase family.</text>
</comment>
<dbReference type="InterPro" id="IPR002018">
    <property type="entry name" value="CarbesteraseB"/>
</dbReference>
<name>A0AAW0AG61_9AGAR</name>
<evidence type="ECO:0000259" key="4">
    <source>
        <dbReference type="Pfam" id="PF00135"/>
    </source>
</evidence>
<reference evidence="5 6" key="1">
    <citation type="journal article" date="2024" name="J Genomics">
        <title>Draft genome sequencing and assembly of Favolaschia claudopus CIRM-BRFM 2984 isolated from oak limbs.</title>
        <authorList>
            <person name="Navarro D."/>
            <person name="Drula E."/>
            <person name="Chaduli D."/>
            <person name="Cazenave R."/>
            <person name="Ahrendt S."/>
            <person name="Wang J."/>
            <person name="Lipzen A."/>
            <person name="Daum C."/>
            <person name="Barry K."/>
            <person name="Grigoriev I.V."/>
            <person name="Favel A."/>
            <person name="Rosso M.N."/>
            <person name="Martin F."/>
        </authorList>
    </citation>
    <scope>NUCLEOTIDE SEQUENCE [LARGE SCALE GENOMIC DNA]</scope>
    <source>
        <strain evidence="5 6">CIRM-BRFM 2984</strain>
    </source>
</reference>
<dbReference type="InterPro" id="IPR029058">
    <property type="entry name" value="AB_hydrolase_fold"/>
</dbReference>
<keyword evidence="3" id="KW-0732">Signal</keyword>
<evidence type="ECO:0000313" key="5">
    <source>
        <dbReference type="EMBL" id="KAK7008051.1"/>
    </source>
</evidence>
<dbReference type="PANTHER" id="PTHR11559">
    <property type="entry name" value="CARBOXYLESTERASE"/>
    <property type="match status" value="1"/>
</dbReference>
<accession>A0AAW0AG61</accession>
<dbReference type="PROSITE" id="PS00122">
    <property type="entry name" value="CARBOXYLESTERASE_B_1"/>
    <property type="match status" value="1"/>
</dbReference>
<dbReference type="EC" id="3.1.1.-" evidence="3"/>
<dbReference type="Gene3D" id="3.40.50.1820">
    <property type="entry name" value="alpha/beta hydrolase"/>
    <property type="match status" value="1"/>
</dbReference>
<sequence>MFSLLLALIILLPGGVFAKTPIANTSSGTYIGLHDAQNRIDVYKGMRYAGPAQRFAPPTPMSMTSLNVSFVEAKDALEFGDDCPQPPILVTAGIPWGPPLGGRKQNEDCLFINLWRPAADNITPQRKKLPILVYIHGGGYFFGAGSEWNGTALVRRSMAIGKPFIFVTFNYRLGVLGFLGSAQVPAEALNIGLQDQRAALRWIQDNAEAFGGDPSKITIAGESAGGNSVHMHLLYPDSKKTFRGAISSSCTALCSATPACEWHDRPGGAYNMLGNLTGCGSEVGSFECLRNLPFDTFWPLALQTYRSPGGGFPPWVTCKGPPGSLIDEYPAQKVVAGDFLDVPLITGTTKNEGNLLIGTAFLELNPQPTTADEENVYLKAFLASQATNSKNISQETLDKIVVDLYSSVTEINSNSSLYNRATQLATEYAFLAPQRLFLEAALAKRKGRQNLWVYEFDQRPPVFPDFLGASHTADLYYLDMGFPEVSPRSQLVLQMQDLYISFVNKADPGALWPRYTDEAKIVMDLAEGGAGFSVDVERRKQTDFFNRVEVMEEFGRFG</sequence>
<keyword evidence="2 3" id="KW-0378">Hydrolase</keyword>
<keyword evidence="6" id="KW-1185">Reference proteome</keyword>
<dbReference type="EMBL" id="JAWWNJ010000069">
    <property type="protein sequence ID" value="KAK7008051.1"/>
    <property type="molecule type" value="Genomic_DNA"/>
</dbReference>